<evidence type="ECO:0000256" key="1">
    <source>
        <dbReference type="SAM" id="SignalP"/>
    </source>
</evidence>
<dbReference type="PROSITE" id="PS51257">
    <property type="entry name" value="PROKAR_LIPOPROTEIN"/>
    <property type="match status" value="1"/>
</dbReference>
<protein>
    <recommendedName>
        <fullName evidence="4">WD40 repeat domain-containing protein</fullName>
    </recommendedName>
</protein>
<evidence type="ECO:0008006" key="4">
    <source>
        <dbReference type="Google" id="ProtNLM"/>
    </source>
</evidence>
<dbReference type="RefSeq" id="WP_077463214.1">
    <property type="nucleotide sequence ID" value="NZ_MLAA01000023.1"/>
</dbReference>
<organism evidence="2 3">
    <name type="scientific">Rodentibacter caecimuris</name>
    <dbReference type="NCBI Taxonomy" id="1796644"/>
    <lineage>
        <taxon>Bacteria</taxon>
        <taxon>Pseudomonadati</taxon>
        <taxon>Pseudomonadota</taxon>
        <taxon>Gammaproteobacteria</taxon>
        <taxon>Pasteurellales</taxon>
        <taxon>Pasteurellaceae</taxon>
        <taxon>Rodentibacter</taxon>
    </lineage>
</organism>
<feature type="chain" id="PRO_5046011595" description="WD40 repeat domain-containing protein" evidence="1">
    <location>
        <begin position="22"/>
        <end position="376"/>
    </location>
</feature>
<keyword evidence="1" id="KW-0732">Signal</keyword>
<dbReference type="EMBL" id="MLAA01000023">
    <property type="protein sequence ID" value="OOF69810.1"/>
    <property type="molecule type" value="Genomic_DNA"/>
</dbReference>
<dbReference type="SUPFAM" id="SSF82171">
    <property type="entry name" value="DPP6 N-terminal domain-like"/>
    <property type="match status" value="1"/>
</dbReference>
<feature type="signal peptide" evidence="1">
    <location>
        <begin position="1"/>
        <end position="21"/>
    </location>
</feature>
<keyword evidence="3" id="KW-1185">Reference proteome</keyword>
<evidence type="ECO:0000313" key="2">
    <source>
        <dbReference type="EMBL" id="OOF69810.1"/>
    </source>
</evidence>
<sequence length="376" mass="42237">MKKLIKLCLSFFLLSILSACANQQPPVHSLGVSSDGRYVISAHRGGKLFLWDIQKKEKTLLAKNAFSSSAYFIPDSHEFMWQDGNNVVHIQNIEGKEISQFPHFKTRGQIISTDKSFYLSADEWGKFYKGHGKNLVPIYTDAPIGPSQPYKFVIVGNYLLSVGDVLTARGDPPAQTKLTANPVNPDKYKKDSYLGMTLWNIKSLKPLARLWGNSGRTMGLISPDGKWIIATSANAQRYMWSLLNPNQRSRLADTDGIFKDETMTEDKSKLLPIPEKFRDKQISRSDSFAVAFVTEKDFILLPNSNDELALLYTTGDPWIKAYVEIGNKPEISRGNLSIASAYKANILVTGQYGRGGINVYKYHPETKELEKIWVAD</sequence>
<gene>
    <name evidence="2" type="ORF">BKG89_05670</name>
</gene>
<dbReference type="Proteomes" id="UP000188820">
    <property type="component" value="Unassembled WGS sequence"/>
</dbReference>
<accession>A0ABX3KXP1</accession>
<reference evidence="2 3" key="1">
    <citation type="submission" date="2016-10" db="EMBL/GenBank/DDBJ databases">
        <title>Rodentibacter gen. nov. and new species.</title>
        <authorList>
            <person name="Christensen H."/>
        </authorList>
    </citation>
    <scope>NUCLEOTIDE SEQUENCE [LARGE SCALE GENOMIC DNA]</scope>
    <source>
        <strain evidence="2 3">1998236014</strain>
    </source>
</reference>
<comment type="caution">
    <text evidence="2">The sequence shown here is derived from an EMBL/GenBank/DDBJ whole genome shotgun (WGS) entry which is preliminary data.</text>
</comment>
<proteinExistence type="predicted"/>
<evidence type="ECO:0000313" key="3">
    <source>
        <dbReference type="Proteomes" id="UP000188820"/>
    </source>
</evidence>
<dbReference type="Gene3D" id="2.130.10.10">
    <property type="entry name" value="YVTN repeat-like/Quinoprotein amine dehydrogenase"/>
    <property type="match status" value="1"/>
</dbReference>
<name>A0ABX3KXP1_9PAST</name>
<dbReference type="InterPro" id="IPR015943">
    <property type="entry name" value="WD40/YVTN_repeat-like_dom_sf"/>
</dbReference>